<dbReference type="PANTHER" id="PTHR34374:SF1">
    <property type="entry name" value="LARGE RIBOSOMAL RNA SUBUNIT ACCUMULATION PROTEIN YCED HOMOLOG 1, CHLOROPLASTIC"/>
    <property type="match status" value="1"/>
</dbReference>
<evidence type="ECO:0000313" key="1">
    <source>
        <dbReference type="EMBL" id="QPJ65860.1"/>
    </source>
</evidence>
<dbReference type="EMBL" id="CP048620">
    <property type="protein sequence ID" value="QPJ65860.1"/>
    <property type="molecule type" value="Genomic_DNA"/>
</dbReference>
<proteinExistence type="predicted"/>
<dbReference type="PANTHER" id="PTHR34374">
    <property type="entry name" value="LARGE RIBOSOMAL RNA SUBUNIT ACCUMULATION PROTEIN YCED HOMOLOG 1, CHLOROPLASTIC"/>
    <property type="match status" value="1"/>
</dbReference>
<dbReference type="Pfam" id="PF02620">
    <property type="entry name" value="YceD"/>
    <property type="match status" value="1"/>
</dbReference>
<protein>
    <submittedName>
        <fullName evidence="1">DUF177 domain-containing protein</fullName>
    </submittedName>
</protein>
<organism evidence="1 2">
    <name type="scientific">Candidatus Nitrohelix vancouverensis</name>
    <dbReference type="NCBI Taxonomy" id="2705534"/>
    <lineage>
        <taxon>Bacteria</taxon>
        <taxon>Pseudomonadati</taxon>
        <taxon>Nitrospinota/Tectimicrobiota group</taxon>
        <taxon>Nitrospinota</taxon>
        <taxon>Nitrospinia</taxon>
        <taxon>Nitrospinales</taxon>
        <taxon>Nitrospinaceae</taxon>
        <taxon>Candidatus Nitrohelix</taxon>
    </lineage>
</organism>
<reference evidence="2" key="1">
    <citation type="submission" date="2020-02" db="EMBL/GenBank/DDBJ databases">
        <title>Genomic and physiological characterization of two novel Nitrospinaceae genera.</title>
        <authorList>
            <person name="Mueller A.J."/>
            <person name="Jung M.-Y."/>
            <person name="Strachan C.R."/>
            <person name="Herbold C.W."/>
            <person name="Kirkegaard R.H."/>
            <person name="Daims H."/>
        </authorList>
    </citation>
    <scope>NUCLEOTIDE SEQUENCE [LARGE SCALE GENOMIC DNA]</scope>
</reference>
<evidence type="ECO:0000313" key="2">
    <source>
        <dbReference type="Proteomes" id="UP000594464"/>
    </source>
</evidence>
<name>A0A7T0C3J7_9BACT</name>
<dbReference type="AlphaFoldDB" id="A0A7T0C3J7"/>
<dbReference type="Proteomes" id="UP000594464">
    <property type="component" value="Chromosome"/>
</dbReference>
<accession>A0A7T0C3J7</accession>
<dbReference type="InterPro" id="IPR003772">
    <property type="entry name" value="YceD"/>
</dbReference>
<gene>
    <name evidence="1" type="ORF">G3M78_10835</name>
</gene>
<dbReference type="KEGG" id="nva:G3M78_10835"/>
<sequence length="181" mass="20187">MERHPLLFNVDEISEDGVKIDLLGNRELFKINDDDCSLTQDVSLQGDIRKIYEELYFKGVFETQAKLLCCRCLGPVVRSLKGEAYCKFVPKGLEPELGAEMEIDPAGIDVEYFDGNTVDLILTVRDAILLAAPSAITCGEQCRGLCSQCGVNLNKKTCDCQTGIEVDPRFEILKSLKFKNK</sequence>